<comment type="cofactor">
    <cofactor evidence="2">
        <name>Zn(2+)</name>
        <dbReference type="ChEBI" id="CHEBI:29105"/>
    </cofactor>
</comment>
<dbReference type="Pfam" id="PF13580">
    <property type="entry name" value="SIS_2"/>
    <property type="match status" value="1"/>
</dbReference>
<gene>
    <name evidence="12" type="primary">gmhA_10</name>
    <name evidence="12" type="ORF">SDC9_82521</name>
</gene>
<evidence type="ECO:0000256" key="1">
    <source>
        <dbReference type="ARBA" id="ARBA00000348"/>
    </source>
</evidence>
<dbReference type="GO" id="GO:0046872">
    <property type="term" value="F:metal ion binding"/>
    <property type="evidence" value="ECO:0007669"/>
    <property type="project" value="UniProtKB-KW"/>
</dbReference>
<evidence type="ECO:0000256" key="9">
    <source>
        <dbReference type="ARBA" id="ARBA00023235"/>
    </source>
</evidence>
<evidence type="ECO:0000313" key="12">
    <source>
        <dbReference type="EMBL" id="MPM35927.1"/>
    </source>
</evidence>
<accession>A0A644Z5M9</accession>
<sequence>MKDFIKKQIIESIEPKKVILENDVYINKIVDISNILIKAFKEGNKVLICGNGGSAADAQHIVGEFVSKFRIDRASLPAIALNTNTSIMTSIGNDYEYNFMFERQVEGLGKSGDVLIGISTSGNSKNITRAFTKAKSMGITTVGLLGREGGENKEYADISFIVPSNDTPRIQESHIMIGHIICDIVEKTLFGDSNE</sequence>
<dbReference type="SUPFAM" id="SSF53697">
    <property type="entry name" value="SIS domain"/>
    <property type="match status" value="1"/>
</dbReference>
<dbReference type="InterPro" id="IPR035461">
    <property type="entry name" value="GmhA/DiaA"/>
</dbReference>
<evidence type="ECO:0000256" key="3">
    <source>
        <dbReference type="ARBA" id="ARBA00004496"/>
    </source>
</evidence>
<comment type="catalytic activity">
    <reaction evidence="1">
        <text>2 D-sedoheptulose 7-phosphate = D-glycero-alpha-D-manno-heptose 7-phosphate + D-glycero-beta-D-manno-heptose 7-phosphate</text>
        <dbReference type="Rhea" id="RHEA:27489"/>
        <dbReference type="ChEBI" id="CHEBI:57483"/>
        <dbReference type="ChEBI" id="CHEBI:60203"/>
        <dbReference type="ChEBI" id="CHEBI:60204"/>
        <dbReference type="EC" id="5.3.1.28"/>
    </reaction>
</comment>
<dbReference type="GO" id="GO:0005737">
    <property type="term" value="C:cytoplasm"/>
    <property type="evidence" value="ECO:0007669"/>
    <property type="project" value="UniProtKB-SubCell"/>
</dbReference>
<dbReference type="PANTHER" id="PTHR30390">
    <property type="entry name" value="SEDOHEPTULOSE 7-PHOSPHATE ISOMERASE / DNAA INITIATOR-ASSOCIATING FACTOR FOR REPLICATION INITIATION"/>
    <property type="match status" value="1"/>
</dbReference>
<comment type="caution">
    <text evidence="12">The sequence shown here is derived from an EMBL/GenBank/DDBJ whole genome shotgun (WGS) entry which is preliminary data.</text>
</comment>
<name>A0A644Z5M9_9ZZZZ</name>
<reference evidence="12" key="1">
    <citation type="submission" date="2019-08" db="EMBL/GenBank/DDBJ databases">
        <authorList>
            <person name="Kucharzyk K."/>
            <person name="Murdoch R.W."/>
            <person name="Higgins S."/>
            <person name="Loffler F."/>
        </authorList>
    </citation>
    <scope>NUCLEOTIDE SEQUENCE</scope>
</reference>
<evidence type="ECO:0000259" key="11">
    <source>
        <dbReference type="PROSITE" id="PS51464"/>
    </source>
</evidence>
<evidence type="ECO:0000256" key="8">
    <source>
        <dbReference type="ARBA" id="ARBA00022833"/>
    </source>
</evidence>
<dbReference type="GO" id="GO:0008968">
    <property type="term" value="F:D-sedoheptulose 7-phosphate isomerase activity"/>
    <property type="evidence" value="ECO:0007669"/>
    <property type="project" value="InterPro"/>
</dbReference>
<proteinExistence type="inferred from homology"/>
<dbReference type="CDD" id="cd05006">
    <property type="entry name" value="SIS_GmhA"/>
    <property type="match status" value="1"/>
</dbReference>
<comment type="subcellular location">
    <subcellularLocation>
        <location evidence="3">Cytoplasm</location>
    </subcellularLocation>
</comment>
<feature type="domain" description="SIS" evidence="11">
    <location>
        <begin position="36"/>
        <end position="195"/>
    </location>
</feature>
<dbReference type="PANTHER" id="PTHR30390:SF6">
    <property type="entry name" value="DNAA INITIATOR-ASSOCIATING PROTEIN DIAA"/>
    <property type="match status" value="1"/>
</dbReference>
<evidence type="ECO:0000256" key="2">
    <source>
        <dbReference type="ARBA" id="ARBA00001947"/>
    </source>
</evidence>
<organism evidence="12">
    <name type="scientific">bioreactor metagenome</name>
    <dbReference type="NCBI Taxonomy" id="1076179"/>
    <lineage>
        <taxon>unclassified sequences</taxon>
        <taxon>metagenomes</taxon>
        <taxon>ecological metagenomes</taxon>
    </lineage>
</organism>
<protein>
    <recommendedName>
        <fullName evidence="5">D-sedoheptulose-7-phosphate isomerase</fullName>
        <ecNumber evidence="5">5.3.1.28</ecNumber>
    </recommendedName>
</protein>
<dbReference type="EMBL" id="VSSQ01007438">
    <property type="protein sequence ID" value="MPM35927.1"/>
    <property type="molecule type" value="Genomic_DNA"/>
</dbReference>
<dbReference type="EC" id="5.3.1.28" evidence="5"/>
<keyword evidence="7" id="KW-0479">Metal-binding</keyword>
<dbReference type="GO" id="GO:0097367">
    <property type="term" value="F:carbohydrate derivative binding"/>
    <property type="evidence" value="ECO:0007669"/>
    <property type="project" value="InterPro"/>
</dbReference>
<dbReference type="HAMAP" id="MF_00067">
    <property type="entry name" value="GmhA"/>
    <property type="match status" value="1"/>
</dbReference>
<dbReference type="GO" id="GO:1901135">
    <property type="term" value="P:carbohydrate derivative metabolic process"/>
    <property type="evidence" value="ECO:0007669"/>
    <property type="project" value="InterPro"/>
</dbReference>
<keyword evidence="8" id="KW-0862">Zinc</keyword>
<evidence type="ECO:0000256" key="6">
    <source>
        <dbReference type="ARBA" id="ARBA00022490"/>
    </source>
</evidence>
<dbReference type="Gene3D" id="3.40.50.10490">
    <property type="entry name" value="Glucose-6-phosphate isomerase like protein, domain 1"/>
    <property type="match status" value="1"/>
</dbReference>
<keyword evidence="6" id="KW-0963">Cytoplasm</keyword>
<dbReference type="AlphaFoldDB" id="A0A644Z5M9"/>
<dbReference type="PROSITE" id="PS51464">
    <property type="entry name" value="SIS"/>
    <property type="match status" value="1"/>
</dbReference>
<evidence type="ECO:0000256" key="7">
    <source>
        <dbReference type="ARBA" id="ARBA00022723"/>
    </source>
</evidence>
<dbReference type="InterPro" id="IPR001347">
    <property type="entry name" value="SIS_dom"/>
</dbReference>
<dbReference type="InterPro" id="IPR046348">
    <property type="entry name" value="SIS_dom_sf"/>
</dbReference>
<keyword evidence="10" id="KW-0119">Carbohydrate metabolism</keyword>
<keyword evidence="9 12" id="KW-0413">Isomerase</keyword>
<evidence type="ECO:0000256" key="10">
    <source>
        <dbReference type="ARBA" id="ARBA00023277"/>
    </source>
</evidence>
<dbReference type="InterPro" id="IPR050099">
    <property type="entry name" value="SIS_GmhA/DiaA_subfam"/>
</dbReference>
<dbReference type="InterPro" id="IPR004515">
    <property type="entry name" value="Phosphoheptose_Isoase"/>
</dbReference>
<evidence type="ECO:0000256" key="5">
    <source>
        <dbReference type="ARBA" id="ARBA00012580"/>
    </source>
</evidence>
<evidence type="ECO:0000256" key="4">
    <source>
        <dbReference type="ARBA" id="ARBA00009894"/>
    </source>
</evidence>
<comment type="similarity">
    <text evidence="4">Belongs to the SIS family. GmhA subfamily.</text>
</comment>